<protein>
    <submittedName>
        <fullName evidence="1">Uncharacterized protein</fullName>
    </submittedName>
</protein>
<proteinExistence type="predicted"/>
<evidence type="ECO:0000313" key="2">
    <source>
        <dbReference type="Proteomes" id="UP000219565"/>
    </source>
</evidence>
<gene>
    <name evidence="1" type="ORF">SAMN04244553_0326</name>
</gene>
<dbReference type="EMBL" id="OBEG01000001">
    <property type="protein sequence ID" value="SNY74754.1"/>
    <property type="molecule type" value="Genomic_DNA"/>
</dbReference>
<organism evidence="1 2">
    <name type="scientific">Nocardia amikacinitolerans</name>
    <dbReference type="NCBI Taxonomy" id="756689"/>
    <lineage>
        <taxon>Bacteria</taxon>
        <taxon>Bacillati</taxon>
        <taxon>Actinomycetota</taxon>
        <taxon>Actinomycetes</taxon>
        <taxon>Mycobacteriales</taxon>
        <taxon>Nocardiaceae</taxon>
        <taxon>Nocardia</taxon>
    </lineage>
</organism>
<keyword evidence="2" id="KW-1185">Reference proteome</keyword>
<dbReference type="Proteomes" id="UP000219565">
    <property type="component" value="Unassembled WGS sequence"/>
</dbReference>
<sequence length="468" mass="49134">MVSRDGGEPLMLGVHVAELLEPPPGVAEALDVVTGFDTALVHGFARLTDEHTAALANLNAALGGSPLGPAIAEAVGKLGAGSIGPEELSALAGGRAALLGAVHDALLDRVDTALGRERAAWEQPEPPHTPHNLAAGSRSWLQEVAITGWRGVDHDLVSAADQTVEALLAEPALRRLAVLLDGLTAELRAGSPVATLDRLPARRWADLWARALLLSWRTGGFAETTAVSGRLLPLGVDVHEHGTAVQVQLYALLETAGGRTRRVRVSIAAAKVDTIVGPAIWQLFTEHPQLLKAIAERLSLDIDGMPMTAAGDLIWHDESARLGASADPFATARVGLAGALAPATPPLDRDPVHLAEPVLVEGYKVKDGAIELDGHRLTLELDRLPTCGPLTPAAVNGSSTCLGLLRWDAGRWSLRPFAVRKKTKGVEVDVHGGDWACGVTDPKAAKSQAKSGDAVAVLRERAGRLLRK</sequence>
<evidence type="ECO:0000313" key="1">
    <source>
        <dbReference type="EMBL" id="SNY74754.1"/>
    </source>
</evidence>
<reference evidence="1 2" key="1">
    <citation type="submission" date="2017-09" db="EMBL/GenBank/DDBJ databases">
        <authorList>
            <person name="Ehlers B."/>
            <person name="Leendertz F.H."/>
        </authorList>
    </citation>
    <scope>NUCLEOTIDE SEQUENCE [LARGE SCALE GENOMIC DNA]</scope>
    <source>
        <strain evidence="1 2">DSM 45537</strain>
    </source>
</reference>
<name>A0A285KQ38_9NOCA</name>
<accession>A0A285KQ38</accession>
<dbReference type="STRING" id="1379680.GCA_001612615_00696"/>
<dbReference type="AlphaFoldDB" id="A0A285KQ38"/>